<reference evidence="3" key="2">
    <citation type="submission" date="2023-05" db="EMBL/GenBank/DDBJ databases">
        <authorList>
            <consortium name="Lawrence Berkeley National Laboratory"/>
            <person name="Steindorff A."/>
            <person name="Hensen N."/>
            <person name="Bonometti L."/>
            <person name="Westerberg I."/>
            <person name="Brannstrom I.O."/>
            <person name="Guillou S."/>
            <person name="Cros-Aarteil S."/>
            <person name="Calhoun S."/>
            <person name="Haridas S."/>
            <person name="Kuo A."/>
            <person name="Mondo S."/>
            <person name="Pangilinan J."/>
            <person name="Riley R."/>
            <person name="Labutti K."/>
            <person name="Andreopoulos B."/>
            <person name="Lipzen A."/>
            <person name="Chen C."/>
            <person name="Yanf M."/>
            <person name="Daum C."/>
            <person name="Ng V."/>
            <person name="Clum A."/>
            <person name="Ohm R."/>
            <person name="Martin F."/>
            <person name="Silar P."/>
            <person name="Natvig D."/>
            <person name="Lalanne C."/>
            <person name="Gautier V."/>
            <person name="Ament-Velasquez S.L."/>
            <person name="Kruys A."/>
            <person name="Hutchinson M.I."/>
            <person name="Powell A.J."/>
            <person name="Barry K."/>
            <person name="Miller A.N."/>
            <person name="Grigoriev I.V."/>
            <person name="Debuchy R."/>
            <person name="Gladieux P."/>
            <person name="Thoren M.H."/>
            <person name="Johannesson H."/>
        </authorList>
    </citation>
    <scope>NUCLEOTIDE SEQUENCE</scope>
    <source>
        <strain evidence="3">CBS 892.96</strain>
    </source>
</reference>
<evidence type="ECO:0000313" key="3">
    <source>
        <dbReference type="EMBL" id="KAK4177794.1"/>
    </source>
</evidence>
<feature type="transmembrane region" description="Helical" evidence="2">
    <location>
        <begin position="38"/>
        <end position="59"/>
    </location>
</feature>
<feature type="region of interest" description="Disordered" evidence="1">
    <location>
        <begin position="330"/>
        <end position="359"/>
    </location>
</feature>
<evidence type="ECO:0000256" key="2">
    <source>
        <dbReference type="SAM" id="Phobius"/>
    </source>
</evidence>
<keyword evidence="4" id="KW-1185">Reference proteome</keyword>
<gene>
    <name evidence="3" type="ORF">QBC36DRAFT_125088</name>
</gene>
<keyword evidence="2" id="KW-0472">Membrane</keyword>
<protein>
    <submittedName>
        <fullName evidence="3">Uncharacterized protein</fullName>
    </submittedName>
</protein>
<keyword evidence="2" id="KW-0812">Transmembrane</keyword>
<evidence type="ECO:0000313" key="4">
    <source>
        <dbReference type="Proteomes" id="UP001302321"/>
    </source>
</evidence>
<keyword evidence="2" id="KW-1133">Transmembrane helix</keyword>
<reference evidence="3" key="1">
    <citation type="journal article" date="2023" name="Mol. Phylogenet. Evol.">
        <title>Genome-scale phylogeny and comparative genomics of the fungal order Sordariales.</title>
        <authorList>
            <person name="Hensen N."/>
            <person name="Bonometti L."/>
            <person name="Westerberg I."/>
            <person name="Brannstrom I.O."/>
            <person name="Guillou S."/>
            <person name="Cros-Aarteil S."/>
            <person name="Calhoun S."/>
            <person name="Haridas S."/>
            <person name="Kuo A."/>
            <person name="Mondo S."/>
            <person name="Pangilinan J."/>
            <person name="Riley R."/>
            <person name="LaButti K."/>
            <person name="Andreopoulos B."/>
            <person name="Lipzen A."/>
            <person name="Chen C."/>
            <person name="Yan M."/>
            <person name="Daum C."/>
            <person name="Ng V."/>
            <person name="Clum A."/>
            <person name="Steindorff A."/>
            <person name="Ohm R.A."/>
            <person name="Martin F."/>
            <person name="Silar P."/>
            <person name="Natvig D.O."/>
            <person name="Lalanne C."/>
            <person name="Gautier V."/>
            <person name="Ament-Velasquez S.L."/>
            <person name="Kruys A."/>
            <person name="Hutchinson M.I."/>
            <person name="Powell A.J."/>
            <person name="Barry K."/>
            <person name="Miller A.N."/>
            <person name="Grigoriev I.V."/>
            <person name="Debuchy R."/>
            <person name="Gladieux P."/>
            <person name="Hiltunen Thoren M."/>
            <person name="Johannesson H."/>
        </authorList>
    </citation>
    <scope>NUCLEOTIDE SEQUENCE</scope>
    <source>
        <strain evidence="3">CBS 892.96</strain>
    </source>
</reference>
<dbReference type="AlphaFoldDB" id="A0AAN6W9C9"/>
<feature type="compositionally biased region" description="Basic and acidic residues" evidence="1">
    <location>
        <begin position="156"/>
        <end position="177"/>
    </location>
</feature>
<feature type="compositionally biased region" description="Polar residues" evidence="1">
    <location>
        <begin position="345"/>
        <end position="359"/>
    </location>
</feature>
<comment type="caution">
    <text evidence="3">The sequence shown here is derived from an EMBL/GenBank/DDBJ whole genome shotgun (WGS) entry which is preliminary data.</text>
</comment>
<dbReference type="Proteomes" id="UP001302321">
    <property type="component" value="Unassembled WGS sequence"/>
</dbReference>
<dbReference type="EMBL" id="MU866155">
    <property type="protein sequence ID" value="KAK4177794.1"/>
    <property type="molecule type" value="Genomic_DNA"/>
</dbReference>
<feature type="region of interest" description="Disordered" evidence="1">
    <location>
        <begin position="87"/>
        <end position="177"/>
    </location>
</feature>
<evidence type="ECO:0000256" key="1">
    <source>
        <dbReference type="SAM" id="MobiDB-lite"/>
    </source>
</evidence>
<accession>A0AAN6W9C9</accession>
<organism evidence="3 4">
    <name type="scientific">Triangularia setosa</name>
    <dbReference type="NCBI Taxonomy" id="2587417"/>
    <lineage>
        <taxon>Eukaryota</taxon>
        <taxon>Fungi</taxon>
        <taxon>Dikarya</taxon>
        <taxon>Ascomycota</taxon>
        <taxon>Pezizomycotina</taxon>
        <taxon>Sordariomycetes</taxon>
        <taxon>Sordariomycetidae</taxon>
        <taxon>Sordariales</taxon>
        <taxon>Podosporaceae</taxon>
        <taxon>Triangularia</taxon>
    </lineage>
</organism>
<sequence length="359" mass="38811">MRRLLQYLRGNPPALAVLVQPEMLLTILAVAISVDQFVSILAITGAAVLSFCFWLHVIAPSPGYLLISGHCGCTKLEPDCVPGPEVTTVNIPNNSSSPEESPSKVQLDEGACHPGVPAGQPVPEGNRPAKEACEELSPNEETLGLTPVGGSSENSWEERSQSVEEESVKGGPAKNERATDRVEGLVLEVPSWFLDHNLKTASELSGRTPKLVIKRERSVPPSGPHAEDAVFEIKSSVYHGFWAVLSNPAQTWESAYEQGMPFFAKPSFLLTAINTTYGARGYRAFFRAAVEQFATDIGAGLITLDIEDARARCHPARACESLLHHFPQRFRHPRGTDASPDRRGSNTCASENSSSGQIS</sequence>
<name>A0AAN6W9C9_9PEZI</name>
<proteinExistence type="predicted"/>